<reference evidence="1 2" key="1">
    <citation type="submission" date="2021-01" db="EMBL/GenBank/DDBJ databases">
        <title>C459-1 draft genome sequence.</title>
        <authorList>
            <person name="Zhang X.-F."/>
        </authorList>
    </citation>
    <scope>NUCLEOTIDE SEQUENCE [LARGE SCALE GENOMIC DNA]</scope>
    <source>
        <strain evidence="2">C459-1</strain>
    </source>
</reference>
<dbReference type="InterPro" id="IPR032299">
    <property type="entry name" value="DUF4843"/>
</dbReference>
<evidence type="ECO:0000313" key="2">
    <source>
        <dbReference type="Proteomes" id="UP000625283"/>
    </source>
</evidence>
<dbReference type="Proteomes" id="UP000625283">
    <property type="component" value="Unassembled WGS sequence"/>
</dbReference>
<name>A0ABS1R418_9SPHI</name>
<proteinExistence type="predicted"/>
<comment type="caution">
    <text evidence="1">The sequence shown here is derived from an EMBL/GenBank/DDBJ whole genome shotgun (WGS) entry which is preliminary data.</text>
</comment>
<dbReference type="RefSeq" id="WP_202103211.1">
    <property type="nucleotide sequence ID" value="NZ_JAERTY010000006.1"/>
</dbReference>
<evidence type="ECO:0000313" key="1">
    <source>
        <dbReference type="EMBL" id="MBL1409452.1"/>
    </source>
</evidence>
<keyword evidence="2" id="KW-1185">Reference proteome</keyword>
<accession>A0ABS1R418</accession>
<organism evidence="1 2">
    <name type="scientific">Sphingobacterium faecale</name>
    <dbReference type="NCBI Taxonomy" id="2803775"/>
    <lineage>
        <taxon>Bacteria</taxon>
        <taxon>Pseudomonadati</taxon>
        <taxon>Bacteroidota</taxon>
        <taxon>Sphingobacteriia</taxon>
        <taxon>Sphingobacteriales</taxon>
        <taxon>Sphingobacteriaceae</taxon>
        <taxon>Sphingobacterium</taxon>
    </lineage>
</organism>
<protein>
    <submittedName>
        <fullName evidence="1">DUF4843 domain-containing protein</fullName>
    </submittedName>
</protein>
<gene>
    <name evidence="1" type="ORF">JKG61_11880</name>
</gene>
<dbReference type="Pfam" id="PF16132">
    <property type="entry name" value="DUF4843"/>
    <property type="match status" value="1"/>
</dbReference>
<dbReference type="EMBL" id="JAERTY010000006">
    <property type="protein sequence ID" value="MBL1409452.1"/>
    <property type="molecule type" value="Genomic_DNA"/>
</dbReference>
<sequence>MKQLSNIILLFIFLIGVIACEKDLHSFDVKPAVYFNETARLPLYQNEVLRDSTIISFGLSGNTVVDSIIPMVVTCIGAKESFDRPYELQIDSKSTAVEGVHYQIMNNEYSIKKNRLQDTVFLKIFRLEEMKTKEYTLFFSLLDNDNFSTSMKEKVRNPTTGEKISFVTYKWYLNDIVRRPGRWLDGFLGPFSRKKLYLMVDVLGIEAEYLDKNVSIAETNAYGQYMQRYLNEQAAQGNIILDEDDQPMVMGSSVQ</sequence>
<dbReference type="PROSITE" id="PS51257">
    <property type="entry name" value="PROKAR_LIPOPROTEIN"/>
    <property type="match status" value="1"/>
</dbReference>